<reference evidence="2 3" key="1">
    <citation type="submission" date="2022-12" db="EMBL/GenBank/DDBJ databases">
        <title>Chromosome-level genome of Tegillarca granosa.</title>
        <authorList>
            <person name="Kim J."/>
        </authorList>
    </citation>
    <scope>NUCLEOTIDE SEQUENCE [LARGE SCALE GENOMIC DNA]</scope>
    <source>
        <strain evidence="2">Teg-2019</strain>
        <tissue evidence="2">Adductor muscle</tissue>
    </source>
</reference>
<protein>
    <recommendedName>
        <fullName evidence="1">Apextrin C-terminal domain-containing protein</fullName>
    </recommendedName>
</protein>
<sequence length="710" mass="81433">MNSFWHNGCTIFGCTEDNGNPLFRVLDNEIMYWPKGHYSLIMPKEGCPSDIEHKWRNSSVLHFGDGENFVSDIFDLYGNYTEMYFEHFFCTHIEPEEEDLTFIPRYQTYWDQGQYCILRKNSNCPEGFESGVVKFDDRTRGVPYDLTTYPDWLPDGFYMGDTVLTFCCRSDGKVEEPIILPKEHPFVLFMVSGSNECQEVRGMSYELEYFYFDNAEAAGEPYKIGTVPQIKDDDNNTLLYFCYYKPFECGCKGHNGKRIKIGANYTSECILYKCITVDGKPFLDLLRGGCPLNGKCINENSTWTETSGEKCYVKTCSRVVNAARGYKFEVKTQYQGCKDDKECRRIGYQKTRGCYGMVCSLYGRFKEPYFRLQKQGCSNGKGGCVSLGEKFKRGCITYRCRKEPNKCDLELVSAGCSHNGKCHDVNSTWDIGCTTAKCNMVKQGKSFLLKLEPVGRKCQFKNKCYGVGKTAKDGCNEYFCNKFNDTDYRMDIKKGGCFINNKCHDVNATWKEGCITFQCKWEKTKFQHIFRKSVHSMGCPWKNKCFEPNEIETDQCISRRCISKVENNRYSAQMKETSAACFDKISGTCVALGEAVERDCVKFNCTRANPKSFPYLKSIGRGCKVNGVCMQKGTKWTDKEQCADFECKDHPKYGIPFPQRVRGGCKMNGVCKSVNESEENGCYKHICKEFKKNGQMYYGIEKRPNGINLM</sequence>
<dbReference type="Pfam" id="PF16977">
    <property type="entry name" value="ApeC"/>
    <property type="match status" value="1"/>
</dbReference>
<evidence type="ECO:0000313" key="3">
    <source>
        <dbReference type="Proteomes" id="UP001217089"/>
    </source>
</evidence>
<accession>A0ABQ9EEV8</accession>
<feature type="domain" description="Apextrin C-terminal" evidence="1">
    <location>
        <begin position="33"/>
        <end position="244"/>
    </location>
</feature>
<dbReference type="EMBL" id="JARBDR010000917">
    <property type="protein sequence ID" value="KAJ8303134.1"/>
    <property type="molecule type" value="Genomic_DNA"/>
</dbReference>
<evidence type="ECO:0000313" key="2">
    <source>
        <dbReference type="EMBL" id="KAJ8303134.1"/>
    </source>
</evidence>
<comment type="caution">
    <text evidence="2">The sequence shown here is derived from an EMBL/GenBank/DDBJ whole genome shotgun (WGS) entry which is preliminary data.</text>
</comment>
<dbReference type="InterPro" id="IPR031569">
    <property type="entry name" value="ApeC"/>
</dbReference>
<dbReference type="PANTHER" id="PTHR19324">
    <property type="entry name" value="PERFORIN-LIKE PROTEIN 1"/>
    <property type="match status" value="1"/>
</dbReference>
<dbReference type="PANTHER" id="PTHR19324:SF33">
    <property type="entry name" value="MUCIN-5AC"/>
    <property type="match status" value="1"/>
</dbReference>
<evidence type="ECO:0000259" key="1">
    <source>
        <dbReference type="Pfam" id="PF16977"/>
    </source>
</evidence>
<organism evidence="2 3">
    <name type="scientific">Tegillarca granosa</name>
    <name type="common">Malaysian cockle</name>
    <name type="synonym">Anadara granosa</name>
    <dbReference type="NCBI Taxonomy" id="220873"/>
    <lineage>
        <taxon>Eukaryota</taxon>
        <taxon>Metazoa</taxon>
        <taxon>Spiralia</taxon>
        <taxon>Lophotrochozoa</taxon>
        <taxon>Mollusca</taxon>
        <taxon>Bivalvia</taxon>
        <taxon>Autobranchia</taxon>
        <taxon>Pteriomorphia</taxon>
        <taxon>Arcoida</taxon>
        <taxon>Arcoidea</taxon>
        <taxon>Arcidae</taxon>
        <taxon>Tegillarca</taxon>
    </lineage>
</organism>
<gene>
    <name evidence="2" type="ORF">KUTeg_019530</name>
</gene>
<proteinExistence type="predicted"/>
<keyword evidence="3" id="KW-1185">Reference proteome</keyword>
<dbReference type="Proteomes" id="UP001217089">
    <property type="component" value="Unassembled WGS sequence"/>
</dbReference>
<name>A0ABQ9EEV8_TEGGR</name>